<dbReference type="AlphaFoldDB" id="A0A427A926"/>
<accession>A0A427A926</accession>
<evidence type="ECO:0000313" key="2">
    <source>
        <dbReference type="EMBL" id="RRT72727.1"/>
    </source>
</evidence>
<proteinExistence type="predicted"/>
<evidence type="ECO:0000256" key="1">
    <source>
        <dbReference type="SAM" id="MobiDB-lite"/>
    </source>
</evidence>
<dbReference type="EMBL" id="AMZH03003309">
    <property type="protein sequence ID" value="RRT72727.1"/>
    <property type="molecule type" value="Genomic_DNA"/>
</dbReference>
<reference evidence="2 3" key="1">
    <citation type="journal article" date="2014" name="Agronomy (Basel)">
        <title>A Draft Genome Sequence for Ensete ventricosum, the Drought-Tolerant Tree Against Hunger.</title>
        <authorList>
            <person name="Harrison J."/>
            <person name="Moore K.A."/>
            <person name="Paszkiewicz K."/>
            <person name="Jones T."/>
            <person name="Grant M."/>
            <person name="Ambacheew D."/>
            <person name="Muzemil S."/>
            <person name="Studholme D.J."/>
        </authorList>
    </citation>
    <scope>NUCLEOTIDE SEQUENCE [LARGE SCALE GENOMIC DNA]</scope>
</reference>
<feature type="region of interest" description="Disordered" evidence="1">
    <location>
        <begin position="82"/>
        <end position="102"/>
    </location>
</feature>
<gene>
    <name evidence="2" type="ORF">B296_00034221</name>
</gene>
<dbReference type="Proteomes" id="UP000287651">
    <property type="component" value="Unassembled WGS sequence"/>
</dbReference>
<sequence>MRIGSTALSLKDPVRLRPTTTLVGTCRLQRLWLPWGGKDAPFNTYVVFSSVLRPPSSVLPRPAARSPLGSLLDLFFDINPMGDSTSPSDGPAEPRRKSKKPKCRSLYPFFPHTSSTCSSYATPLTSCIHIIASLIRKEFS</sequence>
<protein>
    <submittedName>
        <fullName evidence="2">Uncharacterized protein</fullName>
    </submittedName>
</protein>
<evidence type="ECO:0000313" key="3">
    <source>
        <dbReference type="Proteomes" id="UP000287651"/>
    </source>
</evidence>
<name>A0A427A926_ENSVE</name>
<organism evidence="2 3">
    <name type="scientific">Ensete ventricosum</name>
    <name type="common">Abyssinian banana</name>
    <name type="synonym">Musa ensete</name>
    <dbReference type="NCBI Taxonomy" id="4639"/>
    <lineage>
        <taxon>Eukaryota</taxon>
        <taxon>Viridiplantae</taxon>
        <taxon>Streptophyta</taxon>
        <taxon>Embryophyta</taxon>
        <taxon>Tracheophyta</taxon>
        <taxon>Spermatophyta</taxon>
        <taxon>Magnoliopsida</taxon>
        <taxon>Liliopsida</taxon>
        <taxon>Zingiberales</taxon>
        <taxon>Musaceae</taxon>
        <taxon>Ensete</taxon>
    </lineage>
</organism>
<comment type="caution">
    <text evidence="2">The sequence shown here is derived from an EMBL/GenBank/DDBJ whole genome shotgun (WGS) entry which is preliminary data.</text>
</comment>